<dbReference type="InterPro" id="IPR057466">
    <property type="entry name" value="CFAP46_TPR"/>
</dbReference>
<dbReference type="GO" id="GO:0060294">
    <property type="term" value="P:cilium movement involved in cell motility"/>
    <property type="evidence" value="ECO:0007669"/>
    <property type="project" value="InterPro"/>
</dbReference>
<dbReference type="STRING" id="8078.ENSFHEP00000019065"/>
<reference evidence="1" key="1">
    <citation type="submission" date="2025-08" db="UniProtKB">
        <authorList>
            <consortium name="Ensembl"/>
        </authorList>
    </citation>
    <scope>IDENTIFICATION</scope>
</reference>
<dbReference type="AlphaFoldDB" id="A0A3Q2TQS3"/>
<evidence type="ECO:0000313" key="2">
    <source>
        <dbReference type="Proteomes" id="UP000265000"/>
    </source>
</evidence>
<dbReference type="GO" id="GO:0035082">
    <property type="term" value="P:axoneme assembly"/>
    <property type="evidence" value="ECO:0007669"/>
    <property type="project" value="InterPro"/>
</dbReference>
<reference evidence="1" key="2">
    <citation type="submission" date="2025-09" db="UniProtKB">
        <authorList>
            <consortium name="Ensembl"/>
        </authorList>
    </citation>
    <scope>IDENTIFICATION</scope>
</reference>
<dbReference type="InterPro" id="IPR039586">
    <property type="entry name" value="CFAP46"/>
</dbReference>
<dbReference type="Pfam" id="PF25439">
    <property type="entry name" value="TPR_CFAP46_N"/>
    <property type="match status" value="1"/>
</dbReference>
<dbReference type="GeneTree" id="ENSGT00570000079216"/>
<keyword evidence="2" id="KW-1185">Reference proteome</keyword>
<dbReference type="PANTHER" id="PTHR15977">
    <property type="entry name" value="CILIA- AND FLAGELLA-ASSOCIATED PROTEIN 46"/>
    <property type="match status" value="1"/>
</dbReference>
<dbReference type="Ensembl" id="ENSFHET00000034631.1">
    <property type="protein sequence ID" value="ENSFHEP00000019065.1"/>
    <property type="gene ID" value="ENSFHEG00000020954.1"/>
</dbReference>
<name>A0A3Q2TQS3_FUNHE</name>
<dbReference type="InterPro" id="IPR011990">
    <property type="entry name" value="TPR-like_helical_dom_sf"/>
</dbReference>
<evidence type="ECO:0000313" key="1">
    <source>
        <dbReference type="Ensembl" id="ENSFHEP00000019065.1"/>
    </source>
</evidence>
<dbReference type="PANTHER" id="PTHR15977:SF15">
    <property type="entry name" value="CILIA- AND FLAGELLA-ASSOCIATED PROTEIN 46"/>
    <property type="match status" value="1"/>
</dbReference>
<protein>
    <submittedName>
        <fullName evidence="1">Uncharacterized protein</fullName>
    </submittedName>
</protein>
<organism evidence="1 2">
    <name type="scientific">Fundulus heteroclitus</name>
    <name type="common">Killifish</name>
    <name type="synonym">Mummichog</name>
    <dbReference type="NCBI Taxonomy" id="8078"/>
    <lineage>
        <taxon>Eukaryota</taxon>
        <taxon>Metazoa</taxon>
        <taxon>Chordata</taxon>
        <taxon>Craniata</taxon>
        <taxon>Vertebrata</taxon>
        <taxon>Euteleostomi</taxon>
        <taxon>Actinopterygii</taxon>
        <taxon>Neopterygii</taxon>
        <taxon>Teleostei</taxon>
        <taxon>Neoteleostei</taxon>
        <taxon>Acanthomorphata</taxon>
        <taxon>Ovalentaria</taxon>
        <taxon>Atherinomorphae</taxon>
        <taxon>Cyprinodontiformes</taxon>
        <taxon>Fundulidae</taxon>
        <taxon>Fundulus</taxon>
    </lineage>
</organism>
<proteinExistence type="predicted"/>
<dbReference type="Proteomes" id="UP000265000">
    <property type="component" value="Unplaced"/>
</dbReference>
<sequence length="640" mass="72110">MELDIREHLAKAKENQDLGALHSAYSLIKGPTTAGHSGALPRFPPELYVLCAEHALQLGLMEMSSECLKMYFEGNPQGGQFLCRALLCQGQLKSQLLSPASSEEEINEAVMYFLKAIEMSKKEPSTHFLVFNASVLYLQTAGLLLQPGRCLQLVHSLKQVLGSLEEVADQDLSWRAELMIQLVKCHVYSGKVEEAASFARVTENFIKSHAAHLYPRLYTLQVQHKLSEDDVLLETSRQCITLRIIYKIQELKNRWKEFNENTMTEEDCERLKEIFSLLVDSPGPNSTPASSSAPQSPTPVQLRDRVALLLELALLSSQGKRPEIAADCLKQLKLLGEVNIDQRIIMECVNCEINLLKKEAKMNDYSKASVEARLKEIDKLDQWLEAAVREGGPQARQAVCVTQWKFCLPLLQHNLRKRIRTPLLKLAQVLEDMQSLLLEVRCGVHSELAAIEEEEGDVEASLSHLQKALLLDNGTHGERLSSAFQLLQLRRTVFQTPACPEDKAAMLMQQIKDMPPQHSTDRRPILVSVGLLLAPDDFQTLLDADDPSKFPAESLGSEPVAYLAAKARHHSICVEKLHGYLDRQRKDKDDTARVKLWATLAKTARKQDVWDVCRAACRFCLFYDDGRWKSSETKSKLMGF</sequence>
<dbReference type="Gene3D" id="1.25.40.10">
    <property type="entry name" value="Tetratricopeptide repeat domain"/>
    <property type="match status" value="1"/>
</dbReference>
<accession>A0A3Q2TQS3</accession>